<evidence type="ECO:0000313" key="7">
    <source>
        <dbReference type="Proteomes" id="UP000663870"/>
    </source>
</evidence>
<dbReference type="SUPFAM" id="SSF52540">
    <property type="entry name" value="P-loop containing nucleoside triphosphate hydrolases"/>
    <property type="match status" value="2"/>
</dbReference>
<dbReference type="GO" id="GO:0008333">
    <property type="term" value="P:endosome to lysosome transport"/>
    <property type="evidence" value="ECO:0007669"/>
    <property type="project" value="TreeGrafter"/>
</dbReference>
<proteinExistence type="inferred from homology"/>
<dbReference type="PROSITE" id="PS51421">
    <property type="entry name" value="RAS"/>
    <property type="match status" value="2"/>
</dbReference>
<dbReference type="PANTHER" id="PTHR47981:SF39">
    <property type="entry name" value="RAS-RELATED PROTEIN RAB"/>
    <property type="match status" value="1"/>
</dbReference>
<keyword evidence="7" id="KW-1185">Reference proteome</keyword>
<dbReference type="FunFam" id="3.40.50.300:FF:001447">
    <property type="entry name" value="Ras-related protein Rab-1B"/>
    <property type="match status" value="1"/>
</dbReference>
<dbReference type="SMART" id="SM00176">
    <property type="entry name" value="RAN"/>
    <property type="match status" value="1"/>
</dbReference>
<dbReference type="PROSITE" id="PS51419">
    <property type="entry name" value="RAB"/>
    <property type="match status" value="2"/>
</dbReference>
<gene>
    <name evidence="5" type="ORF">JXQ802_LOCUS14876</name>
    <name evidence="4" type="ORF">PYM288_LOCUS6885</name>
</gene>
<dbReference type="Gene3D" id="3.40.50.300">
    <property type="entry name" value="P-loop containing nucleotide triphosphate hydrolases"/>
    <property type="match status" value="2"/>
</dbReference>
<dbReference type="GO" id="GO:0005764">
    <property type="term" value="C:lysosome"/>
    <property type="evidence" value="ECO:0007669"/>
    <property type="project" value="TreeGrafter"/>
</dbReference>
<dbReference type="AlphaFoldDB" id="A0A813W930"/>
<evidence type="ECO:0000256" key="3">
    <source>
        <dbReference type="ARBA" id="ARBA00023134"/>
    </source>
</evidence>
<dbReference type="GO" id="GO:0090385">
    <property type="term" value="P:phagosome-lysosome fusion"/>
    <property type="evidence" value="ECO:0007669"/>
    <property type="project" value="TreeGrafter"/>
</dbReference>
<comment type="caution">
    <text evidence="4">The sequence shown here is derived from an EMBL/GenBank/DDBJ whole genome shotgun (WGS) entry which is preliminary data.</text>
</comment>
<dbReference type="Proteomes" id="UP000663870">
    <property type="component" value="Unassembled WGS sequence"/>
</dbReference>
<dbReference type="PRINTS" id="PR00449">
    <property type="entry name" value="RASTRNSFRMNG"/>
</dbReference>
<dbReference type="InterPro" id="IPR005225">
    <property type="entry name" value="Small_GTP-bd"/>
</dbReference>
<dbReference type="Proteomes" id="UP000663854">
    <property type="component" value="Unassembled WGS sequence"/>
</dbReference>
<keyword evidence="2" id="KW-0547">Nucleotide-binding</keyword>
<dbReference type="EMBL" id="CAJNOL010000339">
    <property type="protein sequence ID" value="CAF1015356.1"/>
    <property type="molecule type" value="Genomic_DNA"/>
</dbReference>
<protein>
    <submittedName>
        <fullName evidence="4">Uncharacterized protein</fullName>
    </submittedName>
</protein>
<dbReference type="PANTHER" id="PTHR47981">
    <property type="entry name" value="RAB FAMILY"/>
    <property type="match status" value="1"/>
</dbReference>
<accession>A0A813W930</accession>
<dbReference type="SMART" id="SM00175">
    <property type="entry name" value="RAB"/>
    <property type="match status" value="2"/>
</dbReference>
<dbReference type="SMART" id="SM00173">
    <property type="entry name" value="RAS"/>
    <property type="match status" value="2"/>
</dbReference>
<dbReference type="GO" id="GO:0003924">
    <property type="term" value="F:GTPase activity"/>
    <property type="evidence" value="ECO:0007669"/>
    <property type="project" value="InterPro"/>
</dbReference>
<organism evidence="4 6">
    <name type="scientific">Rotaria sordida</name>
    <dbReference type="NCBI Taxonomy" id="392033"/>
    <lineage>
        <taxon>Eukaryota</taxon>
        <taxon>Metazoa</taxon>
        <taxon>Spiralia</taxon>
        <taxon>Gnathifera</taxon>
        <taxon>Rotifera</taxon>
        <taxon>Eurotatoria</taxon>
        <taxon>Bdelloidea</taxon>
        <taxon>Philodinida</taxon>
        <taxon>Philodinidae</taxon>
        <taxon>Rotaria</taxon>
    </lineage>
</organism>
<dbReference type="InterPro" id="IPR001806">
    <property type="entry name" value="Small_GTPase"/>
</dbReference>
<dbReference type="GO" id="GO:0005525">
    <property type="term" value="F:GTP binding"/>
    <property type="evidence" value="ECO:0007669"/>
    <property type="project" value="UniProtKB-KW"/>
</dbReference>
<evidence type="ECO:0000313" key="5">
    <source>
        <dbReference type="EMBL" id="CAF1015356.1"/>
    </source>
</evidence>
<reference evidence="4" key="1">
    <citation type="submission" date="2021-02" db="EMBL/GenBank/DDBJ databases">
        <authorList>
            <person name="Nowell W R."/>
        </authorList>
    </citation>
    <scope>NUCLEOTIDE SEQUENCE</scope>
</reference>
<dbReference type="Pfam" id="PF00071">
    <property type="entry name" value="Ras"/>
    <property type="match status" value="2"/>
</dbReference>
<dbReference type="GO" id="GO:0005770">
    <property type="term" value="C:late endosome"/>
    <property type="evidence" value="ECO:0007669"/>
    <property type="project" value="TreeGrafter"/>
</dbReference>
<dbReference type="SMART" id="SM00174">
    <property type="entry name" value="RHO"/>
    <property type="match status" value="1"/>
</dbReference>
<dbReference type="FunFam" id="3.40.50.300:FF:001800">
    <property type="entry name" value="Rab family GTPase"/>
    <property type="match status" value="1"/>
</dbReference>
<dbReference type="NCBIfam" id="TIGR00231">
    <property type="entry name" value="small_GTP"/>
    <property type="match status" value="2"/>
</dbReference>
<dbReference type="EMBL" id="CAJNOH010000079">
    <property type="protein sequence ID" value="CAF0847367.1"/>
    <property type="molecule type" value="Genomic_DNA"/>
</dbReference>
<comment type="similarity">
    <text evidence="1">Belongs to the small GTPase superfamily. Rab family.</text>
</comment>
<name>A0A813W930_9BILA</name>
<dbReference type="InterPro" id="IPR027417">
    <property type="entry name" value="P-loop_NTPase"/>
</dbReference>
<evidence type="ECO:0000256" key="2">
    <source>
        <dbReference type="ARBA" id="ARBA00022741"/>
    </source>
</evidence>
<evidence type="ECO:0000313" key="6">
    <source>
        <dbReference type="Proteomes" id="UP000663854"/>
    </source>
</evidence>
<dbReference type="PROSITE" id="PS51420">
    <property type="entry name" value="RHO"/>
    <property type="match status" value="1"/>
</dbReference>
<keyword evidence="3" id="KW-0342">GTP-binding</keyword>
<evidence type="ECO:0000313" key="4">
    <source>
        <dbReference type="EMBL" id="CAF0847367.1"/>
    </source>
</evidence>
<sequence length="412" mass="47463">MAASSSCSIDQLKIVLVGDSATGKHCYVRRLTHNIFPNDTRTNKEYDIISTKIKIDEYTEIPIEIFNISGSQCDKTKLKTYFNNIDGYIIMFDITRRETYDNIINWKNSIDNVNQTDNLPCLLLANKCDLEDDQILNPIMNNYCQINDFCGYYKISTKNNINIEQSIQTLINEIIQRRNLLTRTSPSMSISRNRTISIEEQKQEYTLKIIVIGERATGKTAIIQRYVNNTFAGIYHSTIGTDLAVKKIQYNDHIIVNLHIWDIAGDERFGTMTHLFYKDAAGCLIVFDVSKSATLINGAVKWKIDFDNKVNIDNNNQVPCLLIGNKCDLVKDGIVVSETHMTEFCRKHKFMRWYETSARENINIEESILFLVKEIMKNIDTMKGIRRRLSEVIEITQQTSSTKPNISYCCQF</sequence>
<dbReference type="GO" id="GO:0045335">
    <property type="term" value="C:phagocytic vesicle"/>
    <property type="evidence" value="ECO:0007669"/>
    <property type="project" value="TreeGrafter"/>
</dbReference>
<evidence type="ECO:0000256" key="1">
    <source>
        <dbReference type="ARBA" id="ARBA00006270"/>
    </source>
</evidence>